<evidence type="ECO:0000256" key="1">
    <source>
        <dbReference type="ARBA" id="ARBA00004448"/>
    </source>
</evidence>
<comment type="similarity">
    <text evidence="2 10">Belongs to the mitochondrial carrier (TC 2.A.29) family.</text>
</comment>
<evidence type="ECO:0000256" key="6">
    <source>
        <dbReference type="ARBA" id="ARBA00022792"/>
    </source>
</evidence>
<keyword evidence="8" id="KW-0496">Mitochondrion</keyword>
<reference evidence="11" key="1">
    <citation type="submission" date="2020-11" db="EMBL/GenBank/DDBJ databases">
        <authorList>
            <person name="Tran Van P."/>
        </authorList>
    </citation>
    <scope>NUCLEOTIDE SEQUENCE</scope>
</reference>
<evidence type="ECO:0000256" key="7">
    <source>
        <dbReference type="ARBA" id="ARBA00022989"/>
    </source>
</evidence>
<keyword evidence="6" id="KW-0999">Mitochondrion inner membrane</keyword>
<keyword evidence="9" id="KW-0472">Membrane</keyword>
<dbReference type="SUPFAM" id="SSF103506">
    <property type="entry name" value="Mitochondrial carrier"/>
    <property type="match status" value="1"/>
</dbReference>
<sequence length="160" mass="18209">LGYSNVVFNKCLILPVQGLRGFYKGVSASYWGLSDTVIHFVIYERVKEFLVPSDPSGGEKGLSVFFKYMAAASMSKTISASLTYPHEVARTRLREENSRYNGFWQTIFAIYHEEGPLALYRGFLAQMLRQIPSTAITMFTYEAVVYLIHRLGRDDSNERA</sequence>
<gene>
    <name evidence="11" type="ORF">CTOB1V02_LOCUS10575</name>
</gene>
<evidence type="ECO:0000313" key="11">
    <source>
        <dbReference type="EMBL" id="CAD7232747.1"/>
    </source>
</evidence>
<dbReference type="GO" id="GO:1990519">
    <property type="term" value="P:pyrimidine nucleotide import into mitochondrion"/>
    <property type="evidence" value="ECO:0007669"/>
    <property type="project" value="TreeGrafter"/>
</dbReference>
<keyword evidence="4 10" id="KW-0812">Transmembrane</keyword>
<accession>A0A7R8ZPY0</accession>
<dbReference type="GO" id="GO:0005743">
    <property type="term" value="C:mitochondrial inner membrane"/>
    <property type="evidence" value="ECO:0007669"/>
    <property type="project" value="UniProtKB-SubCell"/>
</dbReference>
<dbReference type="PROSITE" id="PS50920">
    <property type="entry name" value="SOLCAR"/>
    <property type="match status" value="2"/>
</dbReference>
<dbReference type="PANTHER" id="PTHR45829:SF4">
    <property type="entry name" value="MITOCHONDRIAL CARRIER PROTEIN RIM2"/>
    <property type="match status" value="1"/>
</dbReference>
<comment type="subcellular location">
    <subcellularLocation>
        <location evidence="1">Mitochondrion inner membrane</location>
        <topology evidence="1">Multi-pass membrane protein</topology>
    </subcellularLocation>
</comment>
<evidence type="ECO:0000256" key="5">
    <source>
        <dbReference type="ARBA" id="ARBA00022737"/>
    </source>
</evidence>
<evidence type="ECO:0000256" key="2">
    <source>
        <dbReference type="ARBA" id="ARBA00006375"/>
    </source>
</evidence>
<evidence type="ECO:0000256" key="8">
    <source>
        <dbReference type="ARBA" id="ARBA00023128"/>
    </source>
</evidence>
<evidence type="ECO:0000256" key="10">
    <source>
        <dbReference type="RuleBase" id="RU000488"/>
    </source>
</evidence>
<dbReference type="AlphaFoldDB" id="A0A7R8ZPY0"/>
<keyword evidence="7" id="KW-1133">Transmembrane helix</keyword>
<dbReference type="Gene3D" id="1.50.40.10">
    <property type="entry name" value="Mitochondrial carrier domain"/>
    <property type="match status" value="1"/>
</dbReference>
<dbReference type="PANTHER" id="PTHR45829">
    <property type="entry name" value="MITOCHONDRIAL CARRIER PROTEIN RIM2"/>
    <property type="match status" value="1"/>
</dbReference>
<proteinExistence type="inferred from homology"/>
<dbReference type="Pfam" id="PF00153">
    <property type="entry name" value="Mito_carr"/>
    <property type="match status" value="2"/>
</dbReference>
<dbReference type="InterPro" id="IPR023395">
    <property type="entry name" value="MCP_dom_sf"/>
</dbReference>
<dbReference type="InterPro" id="IPR018108">
    <property type="entry name" value="MCP_transmembrane"/>
</dbReference>
<organism evidence="11">
    <name type="scientific">Cyprideis torosa</name>
    <dbReference type="NCBI Taxonomy" id="163714"/>
    <lineage>
        <taxon>Eukaryota</taxon>
        <taxon>Metazoa</taxon>
        <taxon>Ecdysozoa</taxon>
        <taxon>Arthropoda</taxon>
        <taxon>Crustacea</taxon>
        <taxon>Oligostraca</taxon>
        <taxon>Ostracoda</taxon>
        <taxon>Podocopa</taxon>
        <taxon>Podocopida</taxon>
        <taxon>Cytherocopina</taxon>
        <taxon>Cytheroidea</taxon>
        <taxon>Cytherideidae</taxon>
        <taxon>Cyprideis</taxon>
    </lineage>
</organism>
<protein>
    <submittedName>
        <fullName evidence="11">Uncharacterized protein</fullName>
    </submittedName>
</protein>
<keyword evidence="3 10" id="KW-0813">Transport</keyword>
<keyword evidence="5" id="KW-0677">Repeat</keyword>
<feature type="non-terminal residue" evidence="11">
    <location>
        <position position="1"/>
    </location>
</feature>
<evidence type="ECO:0000256" key="3">
    <source>
        <dbReference type="ARBA" id="ARBA00022448"/>
    </source>
</evidence>
<name>A0A7R8ZPY0_9CRUS</name>
<dbReference type="InterPro" id="IPR049562">
    <property type="entry name" value="SLC25A33/36-like"/>
</dbReference>
<evidence type="ECO:0000256" key="4">
    <source>
        <dbReference type="ARBA" id="ARBA00022692"/>
    </source>
</evidence>
<dbReference type="GO" id="GO:0015218">
    <property type="term" value="F:pyrimidine nucleotide transmembrane transporter activity"/>
    <property type="evidence" value="ECO:0007669"/>
    <property type="project" value="InterPro"/>
</dbReference>
<dbReference type="EMBL" id="OB665083">
    <property type="protein sequence ID" value="CAD7232747.1"/>
    <property type="molecule type" value="Genomic_DNA"/>
</dbReference>
<dbReference type="OrthoDB" id="269120at2759"/>
<evidence type="ECO:0000256" key="9">
    <source>
        <dbReference type="ARBA" id="ARBA00023136"/>
    </source>
</evidence>